<dbReference type="RefSeq" id="WP_093149163.1">
    <property type="nucleotide sequence ID" value="NZ_FNBW01000003.1"/>
</dbReference>
<dbReference type="PROSITE" id="PS00211">
    <property type="entry name" value="ABC_TRANSPORTER_1"/>
    <property type="match status" value="1"/>
</dbReference>
<gene>
    <name evidence="5" type="ORF">SAMN05660686_01414</name>
</gene>
<dbReference type="OrthoDB" id="9779872at2"/>
<proteinExistence type="predicted"/>
<evidence type="ECO:0000256" key="1">
    <source>
        <dbReference type="ARBA" id="ARBA00022448"/>
    </source>
</evidence>
<accession>A0A8G2BG11</accession>
<dbReference type="PANTHER" id="PTHR45772:SF7">
    <property type="entry name" value="AMINO ACID ABC TRANSPORTER ATP-BINDING PROTEIN"/>
    <property type="match status" value="1"/>
</dbReference>
<evidence type="ECO:0000259" key="4">
    <source>
        <dbReference type="PROSITE" id="PS50893"/>
    </source>
</evidence>
<protein>
    <submittedName>
        <fullName evidence="5">Branched-chain amino acid transport system ATP-binding protein</fullName>
    </submittedName>
</protein>
<dbReference type="InterPro" id="IPR003593">
    <property type="entry name" value="AAA+_ATPase"/>
</dbReference>
<dbReference type="GO" id="GO:0015188">
    <property type="term" value="F:L-isoleucine transmembrane transporter activity"/>
    <property type="evidence" value="ECO:0007669"/>
    <property type="project" value="TreeGrafter"/>
</dbReference>
<dbReference type="InterPro" id="IPR003439">
    <property type="entry name" value="ABC_transporter-like_ATP-bd"/>
</dbReference>
<dbReference type="GO" id="GO:0005524">
    <property type="term" value="F:ATP binding"/>
    <property type="evidence" value="ECO:0007669"/>
    <property type="project" value="UniProtKB-KW"/>
</dbReference>
<dbReference type="Proteomes" id="UP000198615">
    <property type="component" value="Unassembled WGS sequence"/>
</dbReference>
<dbReference type="GO" id="GO:0015808">
    <property type="term" value="P:L-alanine transport"/>
    <property type="evidence" value="ECO:0007669"/>
    <property type="project" value="TreeGrafter"/>
</dbReference>
<name>A0A8G2BG11_9PROT</name>
<dbReference type="AlphaFoldDB" id="A0A8G2BG11"/>
<keyword evidence="1" id="KW-0813">Transport</keyword>
<dbReference type="SUPFAM" id="SSF52540">
    <property type="entry name" value="P-loop containing nucleoside triphosphate hydrolases"/>
    <property type="match status" value="1"/>
</dbReference>
<dbReference type="GO" id="GO:0042941">
    <property type="term" value="P:D-alanine transmembrane transport"/>
    <property type="evidence" value="ECO:0007669"/>
    <property type="project" value="TreeGrafter"/>
</dbReference>
<dbReference type="CDD" id="cd03219">
    <property type="entry name" value="ABC_Mj1267_LivG_branched"/>
    <property type="match status" value="1"/>
</dbReference>
<keyword evidence="3 5" id="KW-0067">ATP-binding</keyword>
<dbReference type="InterPro" id="IPR027417">
    <property type="entry name" value="P-loop_NTPase"/>
</dbReference>
<feature type="domain" description="ABC transporter" evidence="4">
    <location>
        <begin position="4"/>
        <end position="245"/>
    </location>
</feature>
<dbReference type="GO" id="GO:1903805">
    <property type="term" value="P:L-valine import across plasma membrane"/>
    <property type="evidence" value="ECO:0007669"/>
    <property type="project" value="TreeGrafter"/>
</dbReference>
<dbReference type="Pfam" id="PF00005">
    <property type="entry name" value="ABC_tran"/>
    <property type="match status" value="1"/>
</dbReference>
<dbReference type="PROSITE" id="PS50893">
    <property type="entry name" value="ABC_TRANSPORTER_2"/>
    <property type="match status" value="1"/>
</dbReference>
<evidence type="ECO:0000256" key="2">
    <source>
        <dbReference type="ARBA" id="ARBA00022741"/>
    </source>
</evidence>
<dbReference type="GO" id="GO:0005304">
    <property type="term" value="F:L-valine transmembrane transporter activity"/>
    <property type="evidence" value="ECO:0007669"/>
    <property type="project" value="TreeGrafter"/>
</dbReference>
<organism evidence="5 6">
    <name type="scientific">Thalassobaculum litoreum DSM 18839</name>
    <dbReference type="NCBI Taxonomy" id="1123362"/>
    <lineage>
        <taxon>Bacteria</taxon>
        <taxon>Pseudomonadati</taxon>
        <taxon>Pseudomonadota</taxon>
        <taxon>Alphaproteobacteria</taxon>
        <taxon>Rhodospirillales</taxon>
        <taxon>Thalassobaculaceae</taxon>
        <taxon>Thalassobaculum</taxon>
    </lineage>
</organism>
<evidence type="ECO:0000313" key="5">
    <source>
        <dbReference type="EMBL" id="SDF45216.1"/>
    </source>
</evidence>
<dbReference type="SMART" id="SM00382">
    <property type="entry name" value="AAA"/>
    <property type="match status" value="1"/>
</dbReference>
<keyword evidence="6" id="KW-1185">Reference proteome</keyword>
<keyword evidence="2" id="KW-0547">Nucleotide-binding</keyword>
<dbReference type="GO" id="GO:0016887">
    <property type="term" value="F:ATP hydrolysis activity"/>
    <property type="evidence" value="ECO:0007669"/>
    <property type="project" value="InterPro"/>
</dbReference>
<reference evidence="5 6" key="1">
    <citation type="submission" date="2016-10" db="EMBL/GenBank/DDBJ databases">
        <authorList>
            <person name="Varghese N."/>
            <person name="Submissions S."/>
        </authorList>
    </citation>
    <scope>NUCLEOTIDE SEQUENCE [LARGE SCALE GENOMIC DNA]</scope>
    <source>
        <strain evidence="5 6">DSM 18839</strain>
    </source>
</reference>
<dbReference type="GO" id="GO:0005886">
    <property type="term" value="C:plasma membrane"/>
    <property type="evidence" value="ECO:0007669"/>
    <property type="project" value="TreeGrafter"/>
</dbReference>
<dbReference type="EMBL" id="FNBW01000003">
    <property type="protein sequence ID" value="SDF45216.1"/>
    <property type="molecule type" value="Genomic_DNA"/>
</dbReference>
<evidence type="ECO:0000313" key="6">
    <source>
        <dbReference type="Proteomes" id="UP000198615"/>
    </source>
</evidence>
<dbReference type="GO" id="GO:1903806">
    <property type="term" value="P:L-isoleucine import across plasma membrane"/>
    <property type="evidence" value="ECO:0007669"/>
    <property type="project" value="TreeGrafter"/>
</dbReference>
<dbReference type="Gene3D" id="3.40.50.300">
    <property type="entry name" value="P-loop containing nucleotide triphosphate hydrolases"/>
    <property type="match status" value="1"/>
</dbReference>
<comment type="caution">
    <text evidence="5">The sequence shown here is derived from an EMBL/GenBank/DDBJ whole genome shotgun (WGS) entry which is preliminary data.</text>
</comment>
<dbReference type="PANTHER" id="PTHR45772">
    <property type="entry name" value="CONSERVED COMPONENT OF ABC TRANSPORTER FOR NATURAL AMINO ACIDS-RELATED"/>
    <property type="match status" value="1"/>
</dbReference>
<dbReference type="GO" id="GO:0015192">
    <property type="term" value="F:L-phenylalanine transmembrane transporter activity"/>
    <property type="evidence" value="ECO:0007669"/>
    <property type="project" value="TreeGrafter"/>
</dbReference>
<dbReference type="InterPro" id="IPR017871">
    <property type="entry name" value="ABC_transporter-like_CS"/>
</dbReference>
<evidence type="ECO:0000256" key="3">
    <source>
        <dbReference type="ARBA" id="ARBA00022840"/>
    </source>
</evidence>
<dbReference type="InterPro" id="IPR051120">
    <property type="entry name" value="ABC_AA/LPS_Transport"/>
</dbReference>
<sequence>MALFEATHLHKRFGDQVVLEDISLAFEEGQVSGIMGPNGAGKTTCFNVLTGRYKPDRGRVTFDGEDITGVAPHRIVAKGISRSFQIMTLFDEFTALDNVVMALPSTRRRGFDGLHALDGDSAAQDRAAEIMGRVGLKGREGVNAKSLSYGERRALEIGVALATEPRLLFVDEPTAGLGTEATARLTDLMRELKRYTTIVVIEHDMRFLFALADKISVIHWGQVIAQGTPDELRANRWVRRSNIGELANA</sequence>